<name>A0A1W1VUR8_9FIRM</name>
<dbReference type="AlphaFoldDB" id="A0A1W1VUR8"/>
<dbReference type="Proteomes" id="UP000192569">
    <property type="component" value="Chromosome I"/>
</dbReference>
<accession>A0A1W1VUR8</accession>
<dbReference type="CDD" id="cd00303">
    <property type="entry name" value="retropepsin_like"/>
    <property type="match status" value="1"/>
</dbReference>
<gene>
    <name evidence="1" type="ORF">SAMN00808754_1757</name>
</gene>
<dbReference type="STRING" id="698762.SAMN00808754_1757"/>
<dbReference type="SUPFAM" id="SSF50630">
    <property type="entry name" value="Acid proteases"/>
    <property type="match status" value="1"/>
</dbReference>
<dbReference type="EMBL" id="LT838272">
    <property type="protein sequence ID" value="SMB97099.1"/>
    <property type="molecule type" value="Genomic_DNA"/>
</dbReference>
<reference evidence="1 2" key="1">
    <citation type="submission" date="2017-04" db="EMBL/GenBank/DDBJ databases">
        <authorList>
            <person name="Afonso C.L."/>
            <person name="Miller P.J."/>
            <person name="Scott M.A."/>
            <person name="Spackman E."/>
            <person name="Goraichik I."/>
            <person name="Dimitrov K.M."/>
            <person name="Suarez D.L."/>
            <person name="Swayne D.E."/>
        </authorList>
    </citation>
    <scope>NUCLEOTIDE SEQUENCE [LARGE SCALE GENOMIC DNA]</scope>
    <source>
        <strain evidence="1 2">ToBE</strain>
    </source>
</reference>
<evidence type="ECO:0000313" key="2">
    <source>
        <dbReference type="Proteomes" id="UP000192569"/>
    </source>
</evidence>
<proteinExistence type="predicted"/>
<protein>
    <recommendedName>
        <fullName evidence="3">Aspartyl protease</fullName>
    </recommendedName>
</protein>
<dbReference type="InterPro" id="IPR021109">
    <property type="entry name" value="Peptidase_aspartic_dom_sf"/>
</dbReference>
<organism evidence="1 2">
    <name type="scientific">Thermanaeromonas toyohensis ToBE</name>
    <dbReference type="NCBI Taxonomy" id="698762"/>
    <lineage>
        <taxon>Bacteria</taxon>
        <taxon>Bacillati</taxon>
        <taxon>Bacillota</taxon>
        <taxon>Clostridia</taxon>
        <taxon>Neomoorellales</taxon>
        <taxon>Neomoorellaceae</taxon>
        <taxon>Thermanaeromonas</taxon>
    </lineage>
</organism>
<evidence type="ECO:0000313" key="1">
    <source>
        <dbReference type="EMBL" id="SMB97099.1"/>
    </source>
</evidence>
<dbReference type="RefSeq" id="WP_084665361.1">
    <property type="nucleotide sequence ID" value="NZ_LT838272.1"/>
</dbReference>
<sequence length="91" mass="9833">MGLVYIEGKAIGPTGISREVRFLVNSGATHSLLPPDVWQAIQLEPKRRATFVLADGTSIDRNISECYRAAAGRPYPFRGRDESGGCGGIKL</sequence>
<keyword evidence="2" id="KW-1185">Reference proteome</keyword>
<evidence type="ECO:0008006" key="3">
    <source>
        <dbReference type="Google" id="ProtNLM"/>
    </source>
</evidence>